<evidence type="ECO:0008006" key="3">
    <source>
        <dbReference type="Google" id="ProtNLM"/>
    </source>
</evidence>
<dbReference type="SUPFAM" id="SSF53254">
    <property type="entry name" value="Phosphoglycerate mutase-like"/>
    <property type="match status" value="1"/>
</dbReference>
<comment type="caution">
    <text evidence="1">The sequence shown here is derived from an EMBL/GenBank/DDBJ whole genome shotgun (WGS) entry which is preliminary data.</text>
</comment>
<keyword evidence="2" id="KW-1185">Reference proteome</keyword>
<dbReference type="InParanoid" id="A0A1V9Y2M0"/>
<dbReference type="EMBL" id="MNPL01000513">
    <property type="protein sequence ID" value="OQR79955.1"/>
    <property type="molecule type" value="Genomic_DNA"/>
</dbReference>
<dbReference type="GO" id="GO:0016791">
    <property type="term" value="F:phosphatase activity"/>
    <property type="evidence" value="ECO:0007669"/>
    <property type="project" value="UniProtKB-ARBA"/>
</dbReference>
<evidence type="ECO:0000313" key="2">
    <source>
        <dbReference type="Proteomes" id="UP000192247"/>
    </source>
</evidence>
<protein>
    <recommendedName>
        <fullName evidence="3">Lysosomal acid phosphatase-like</fullName>
    </recommendedName>
</protein>
<gene>
    <name evidence="1" type="ORF">BIW11_00078</name>
</gene>
<dbReference type="Gene3D" id="3.40.50.1240">
    <property type="entry name" value="Phosphoglycerate mutase-like"/>
    <property type="match status" value="1"/>
</dbReference>
<name>A0A1V9Y2M0_9ACAR</name>
<proteinExistence type="predicted"/>
<accession>A0A1V9Y2M0</accession>
<organism evidence="1 2">
    <name type="scientific">Tropilaelaps mercedesae</name>
    <dbReference type="NCBI Taxonomy" id="418985"/>
    <lineage>
        <taxon>Eukaryota</taxon>
        <taxon>Metazoa</taxon>
        <taxon>Ecdysozoa</taxon>
        <taxon>Arthropoda</taxon>
        <taxon>Chelicerata</taxon>
        <taxon>Arachnida</taxon>
        <taxon>Acari</taxon>
        <taxon>Parasitiformes</taxon>
        <taxon>Mesostigmata</taxon>
        <taxon>Gamasina</taxon>
        <taxon>Dermanyssoidea</taxon>
        <taxon>Laelapidae</taxon>
        <taxon>Tropilaelaps</taxon>
    </lineage>
</organism>
<evidence type="ECO:0000313" key="1">
    <source>
        <dbReference type="EMBL" id="OQR79955.1"/>
    </source>
</evidence>
<feature type="non-terminal residue" evidence="1">
    <location>
        <position position="210"/>
    </location>
</feature>
<reference evidence="1 2" key="1">
    <citation type="journal article" date="2017" name="Gigascience">
        <title>Draft genome of the honey bee ectoparasitic mite, Tropilaelaps mercedesae, is shaped by the parasitic life history.</title>
        <authorList>
            <person name="Dong X."/>
            <person name="Armstrong S.D."/>
            <person name="Xia D."/>
            <person name="Makepeace B.L."/>
            <person name="Darby A.C."/>
            <person name="Kadowaki T."/>
        </authorList>
    </citation>
    <scope>NUCLEOTIDE SEQUENCE [LARGE SCALE GENOMIC DNA]</scope>
    <source>
        <strain evidence="1">Wuxi-XJTLU</strain>
    </source>
</reference>
<sequence>MESVFVVHRHSVRAPTYFPERDPFFHCQAYPRGAGYLTTKGIRACEPVVFVRSSESPRCHETAQAILAALFNTQESISPVPVYGPPPGFDTFVSLEGYNKDINIELRKHFQDPVTQPNTLNAKTLGDVMETVKNAMVVPATSEYEAFTFLDGMISNIYEGFSLPDFWTQNERILTEVYQECYTLVIEQYRPYYAGYLLRNMGERMKQVVN</sequence>
<dbReference type="Proteomes" id="UP000192247">
    <property type="component" value="Unassembled WGS sequence"/>
</dbReference>
<dbReference type="InterPro" id="IPR029033">
    <property type="entry name" value="His_PPase_superfam"/>
</dbReference>
<dbReference type="AlphaFoldDB" id="A0A1V9Y2M0"/>